<dbReference type="Gene3D" id="3.90.520.10">
    <property type="entry name" value="SMAD MH1 domain"/>
    <property type="match status" value="1"/>
</dbReference>
<name>A0A915EJ37_9BILA</name>
<reference evidence="3" key="1">
    <citation type="submission" date="2022-11" db="UniProtKB">
        <authorList>
            <consortium name="WormBaseParasite"/>
        </authorList>
    </citation>
    <scope>IDENTIFICATION</scope>
</reference>
<feature type="region of interest" description="Disordered" evidence="1">
    <location>
        <begin position="126"/>
        <end position="203"/>
    </location>
</feature>
<organism evidence="2 3">
    <name type="scientific">Ditylenchus dipsaci</name>
    <dbReference type="NCBI Taxonomy" id="166011"/>
    <lineage>
        <taxon>Eukaryota</taxon>
        <taxon>Metazoa</taxon>
        <taxon>Ecdysozoa</taxon>
        <taxon>Nematoda</taxon>
        <taxon>Chromadorea</taxon>
        <taxon>Rhabditida</taxon>
        <taxon>Tylenchina</taxon>
        <taxon>Tylenchomorpha</taxon>
        <taxon>Sphaerularioidea</taxon>
        <taxon>Anguinidae</taxon>
        <taxon>Anguininae</taxon>
        <taxon>Ditylenchus</taxon>
    </lineage>
</organism>
<feature type="compositionally biased region" description="Polar residues" evidence="1">
    <location>
        <begin position="182"/>
        <end position="193"/>
    </location>
</feature>
<dbReference type="AlphaFoldDB" id="A0A915EJ37"/>
<feature type="compositionally biased region" description="Polar residues" evidence="1">
    <location>
        <begin position="145"/>
        <end position="174"/>
    </location>
</feature>
<dbReference type="Proteomes" id="UP000887574">
    <property type="component" value="Unplaced"/>
</dbReference>
<evidence type="ECO:0000313" key="2">
    <source>
        <dbReference type="Proteomes" id="UP000887574"/>
    </source>
</evidence>
<evidence type="ECO:0000313" key="3">
    <source>
        <dbReference type="WBParaSite" id="jg6525"/>
    </source>
</evidence>
<accession>A0A915EJ37</accession>
<proteinExistence type="predicted"/>
<keyword evidence="2" id="KW-1185">Reference proteome</keyword>
<dbReference type="InterPro" id="IPR036578">
    <property type="entry name" value="SMAD_MH1_sf"/>
</dbReference>
<evidence type="ECO:0000256" key="1">
    <source>
        <dbReference type="SAM" id="MobiDB-lite"/>
    </source>
</evidence>
<sequence>MPCDCGLLCLLTDRRRYCELLWRRRLLVTNDEKKAKRRFLNLMRGFDSEDLDVLRKAVESNGRDIKQCAPGPPMDLVEEPEEEEVEFMIDPMTAALRRDRVLFQRQKFPEAGTTTSPHSNAIAGAVLTTARQQPRKYSSGRPRRTSSINRRYNYATDENANTAADLNESTSSQGGDDYYYDQPTSRQLRQKQGQPPALGRPNFCWRTRRSQHPLCMMTQVLFLK</sequence>
<protein>
    <submittedName>
        <fullName evidence="3">Uncharacterized protein</fullName>
    </submittedName>
</protein>
<dbReference type="WBParaSite" id="jg6525">
    <property type="protein sequence ID" value="jg6525"/>
    <property type="gene ID" value="jg6525"/>
</dbReference>